<dbReference type="OrthoDB" id="5496274at2"/>
<evidence type="ECO:0000313" key="8">
    <source>
        <dbReference type="Proteomes" id="UP000317378"/>
    </source>
</evidence>
<evidence type="ECO:0000313" key="7">
    <source>
        <dbReference type="EMBL" id="TPQ22893.1"/>
    </source>
</evidence>
<evidence type="ECO:0000256" key="1">
    <source>
        <dbReference type="ARBA" id="ARBA00022741"/>
    </source>
</evidence>
<dbReference type="EMBL" id="VCHX02000071">
    <property type="protein sequence ID" value="TPQ22893.1"/>
    <property type="molecule type" value="Genomic_DNA"/>
</dbReference>
<evidence type="ECO:0000256" key="2">
    <source>
        <dbReference type="ARBA" id="ARBA00022840"/>
    </source>
</evidence>
<reference evidence="7 8" key="1">
    <citation type="submission" date="2019-06" db="EMBL/GenBank/DDBJ databases">
        <title>Streptomyces sporangiiformans sp. nov., a novel actinomycete isolated from soil in Mount Song.</title>
        <authorList>
            <person name="Han L."/>
        </authorList>
    </citation>
    <scope>NUCLEOTIDE SEQUENCE [LARGE SCALE GENOMIC DNA]</scope>
    <source>
        <strain evidence="7 8">NEAU-SSA 1</strain>
    </source>
</reference>
<dbReference type="Proteomes" id="UP000317378">
    <property type="component" value="Unassembled WGS sequence"/>
</dbReference>
<dbReference type="InterPro" id="IPR002078">
    <property type="entry name" value="Sigma_54_int"/>
</dbReference>
<comment type="caution">
    <text evidence="7">The sequence shown here is derived from an EMBL/GenBank/DDBJ whole genome shotgun (WGS) entry which is preliminary data.</text>
</comment>
<keyword evidence="1" id="KW-0547">Nucleotide-binding</keyword>
<dbReference type="InterPro" id="IPR027417">
    <property type="entry name" value="P-loop_NTPase"/>
</dbReference>
<dbReference type="GO" id="GO:0005524">
    <property type="term" value="F:ATP binding"/>
    <property type="evidence" value="ECO:0007669"/>
    <property type="project" value="UniProtKB-KW"/>
</dbReference>
<dbReference type="Gene3D" id="3.40.50.300">
    <property type="entry name" value="P-loop containing nucleotide triphosphate hydrolases"/>
    <property type="match status" value="1"/>
</dbReference>
<dbReference type="Pfam" id="PF25601">
    <property type="entry name" value="AAA_lid_14"/>
    <property type="match status" value="1"/>
</dbReference>
<dbReference type="InterPro" id="IPR058031">
    <property type="entry name" value="AAA_lid_NorR"/>
</dbReference>
<dbReference type="Pfam" id="PF01590">
    <property type="entry name" value="GAF"/>
    <property type="match status" value="1"/>
</dbReference>
<protein>
    <submittedName>
        <fullName evidence="7">Fis family transcriptional regulator</fullName>
    </submittedName>
</protein>
<dbReference type="Gene3D" id="1.10.8.60">
    <property type="match status" value="1"/>
</dbReference>
<dbReference type="InterPro" id="IPR029016">
    <property type="entry name" value="GAF-like_dom_sf"/>
</dbReference>
<feature type="domain" description="Sigma-54 factor interaction" evidence="6">
    <location>
        <begin position="314"/>
        <end position="507"/>
    </location>
</feature>
<dbReference type="SUPFAM" id="SSF46689">
    <property type="entry name" value="Homeodomain-like"/>
    <property type="match status" value="1"/>
</dbReference>
<keyword evidence="3" id="KW-0805">Transcription regulation</keyword>
<dbReference type="SUPFAM" id="SSF52540">
    <property type="entry name" value="P-loop containing nucleoside triphosphate hydrolases"/>
    <property type="match status" value="1"/>
</dbReference>
<dbReference type="PRINTS" id="PR01590">
    <property type="entry name" value="HTHFIS"/>
</dbReference>
<organism evidence="7 8">
    <name type="scientific">Streptomyces sporangiiformans</name>
    <dbReference type="NCBI Taxonomy" id="2315329"/>
    <lineage>
        <taxon>Bacteria</taxon>
        <taxon>Bacillati</taxon>
        <taxon>Actinomycetota</taxon>
        <taxon>Actinomycetes</taxon>
        <taxon>Kitasatosporales</taxon>
        <taxon>Streptomycetaceae</taxon>
        <taxon>Streptomyces</taxon>
    </lineage>
</organism>
<evidence type="ECO:0000256" key="5">
    <source>
        <dbReference type="ARBA" id="ARBA00023163"/>
    </source>
</evidence>
<dbReference type="Gene3D" id="1.10.10.60">
    <property type="entry name" value="Homeodomain-like"/>
    <property type="match status" value="1"/>
</dbReference>
<proteinExistence type="predicted"/>
<dbReference type="InterPro" id="IPR009057">
    <property type="entry name" value="Homeodomain-like_sf"/>
</dbReference>
<dbReference type="GO" id="GO:0043565">
    <property type="term" value="F:sequence-specific DNA binding"/>
    <property type="evidence" value="ECO:0007669"/>
    <property type="project" value="InterPro"/>
</dbReference>
<dbReference type="PROSITE" id="PS50045">
    <property type="entry name" value="SIGMA54_INTERACT_4"/>
    <property type="match status" value="1"/>
</dbReference>
<name>A0A505DNT6_9ACTN</name>
<evidence type="ECO:0000256" key="4">
    <source>
        <dbReference type="ARBA" id="ARBA00023125"/>
    </source>
</evidence>
<dbReference type="Gene3D" id="3.30.450.40">
    <property type="match status" value="1"/>
</dbReference>
<dbReference type="Pfam" id="PF02954">
    <property type="entry name" value="HTH_8"/>
    <property type="match status" value="1"/>
</dbReference>
<evidence type="ECO:0000256" key="3">
    <source>
        <dbReference type="ARBA" id="ARBA00023015"/>
    </source>
</evidence>
<keyword evidence="4" id="KW-0238">DNA-binding</keyword>
<gene>
    <name evidence="7" type="ORF">FGD71_006965</name>
</gene>
<dbReference type="InterPro" id="IPR002197">
    <property type="entry name" value="HTH_Fis"/>
</dbReference>
<evidence type="ECO:0000259" key="6">
    <source>
        <dbReference type="PROSITE" id="PS50045"/>
    </source>
</evidence>
<dbReference type="AlphaFoldDB" id="A0A505DNT6"/>
<dbReference type="PANTHER" id="PTHR32071:SF122">
    <property type="entry name" value="SIGMA FACTOR"/>
    <property type="match status" value="1"/>
</dbReference>
<sequence>MERVHVERARERFLSGDSPDASVRTQILASWRRSLTAGVPAERFDIPYEPDLDFDGSLATCAEPVLERLQEQLSGMAVSVVLTDAHGRLLDRRVGESDLRCKLDQIWFAPGFSYAEEHAGTNGVGTTLESRSATLVVGSEHFTDPLRPFACAGAPIHNPLTHRLEGIIDITCRAADANDLMRVLAGQAAQDVERLLLERVGAGPRALMAEFQAACTRTPNPVLAVSGDFVMANSAATRLPAVDREHVEQIAAELARGARGEARLLLSVGETRLRSVRVRTGRRSVGVVLEVSFPRPERMGETTAAASERPFVGLTGADPAWLVVCGAVRRSAARCTPTLLLGEPGVGKYALTRAAHLEQRPLRRFTVLDCAGDAAMSWEALQTALADMTGTVVLRHLERADRATVAAIRAGLTGASPDLWLVGMVTATTVEDSAPVYDVLEWFDTSITLPPLRHRPGDVEALATVLLRRLAPGRRVQCSTETARLLAGGHWPGNVTELQSVLRAALRRRPVGDIEAGDLPMSFVSGTSRRRLSRLEAAERDLIVKTLWETKGNRVRAAAALGMSRATLYRRMSAFGIEFVGQHP</sequence>
<dbReference type="RefSeq" id="WP_119099511.1">
    <property type="nucleotide sequence ID" value="NZ_QXMJ01000071.1"/>
</dbReference>
<dbReference type="GO" id="GO:0006355">
    <property type="term" value="P:regulation of DNA-templated transcription"/>
    <property type="evidence" value="ECO:0007669"/>
    <property type="project" value="InterPro"/>
</dbReference>
<keyword evidence="2" id="KW-0067">ATP-binding</keyword>
<accession>A0A505DNT6</accession>
<dbReference type="InterPro" id="IPR003018">
    <property type="entry name" value="GAF"/>
</dbReference>
<keyword evidence="5" id="KW-0804">Transcription</keyword>
<keyword evidence="8" id="KW-1185">Reference proteome</keyword>
<dbReference type="PANTHER" id="PTHR32071">
    <property type="entry name" value="TRANSCRIPTIONAL REGULATORY PROTEIN"/>
    <property type="match status" value="1"/>
</dbReference>